<evidence type="ECO:0000313" key="1">
    <source>
        <dbReference type="EMBL" id="OMJ12010.1"/>
    </source>
</evidence>
<proteinExistence type="predicted"/>
<organism evidence="1 3">
    <name type="scientific">Smittium culicis</name>
    <dbReference type="NCBI Taxonomy" id="133412"/>
    <lineage>
        <taxon>Eukaryota</taxon>
        <taxon>Fungi</taxon>
        <taxon>Fungi incertae sedis</taxon>
        <taxon>Zoopagomycota</taxon>
        <taxon>Kickxellomycotina</taxon>
        <taxon>Harpellomycetes</taxon>
        <taxon>Harpellales</taxon>
        <taxon>Legeriomycetaceae</taxon>
        <taxon>Smittium</taxon>
    </lineage>
</organism>
<accession>A0A1R1XBK3</accession>
<dbReference type="EMBL" id="LSSN01000566">
    <property type="protein sequence ID" value="OMJ23296.1"/>
    <property type="molecule type" value="Genomic_DNA"/>
</dbReference>
<reference evidence="1 3" key="1">
    <citation type="submission" date="2017-01" db="EMBL/GenBank/DDBJ databases">
        <authorList>
            <person name="Mah S.A."/>
            <person name="Swanson W.J."/>
            <person name="Moy G.W."/>
            <person name="Vacquier V.D."/>
        </authorList>
    </citation>
    <scope>NUCLEOTIDE SEQUENCE [LARGE SCALE GENOMIC DNA]</scope>
    <source>
        <strain evidence="1 3">GSMNP</strain>
    </source>
</reference>
<keyword evidence="3" id="KW-1185">Reference proteome</keyword>
<dbReference type="Proteomes" id="UP000187283">
    <property type="component" value="Unassembled WGS sequence"/>
</dbReference>
<dbReference type="EMBL" id="LSSN01004171">
    <property type="protein sequence ID" value="OMJ12010.1"/>
    <property type="molecule type" value="Genomic_DNA"/>
</dbReference>
<protein>
    <submittedName>
        <fullName evidence="1">Uncharacterized protein</fullName>
    </submittedName>
</protein>
<evidence type="ECO:0000313" key="3">
    <source>
        <dbReference type="Proteomes" id="UP000187283"/>
    </source>
</evidence>
<dbReference type="AlphaFoldDB" id="A0A1R1XBK3"/>
<name>A0A1R1XBK3_9FUNG</name>
<dbReference type="OrthoDB" id="5522521at2759"/>
<sequence>MEKKFPKVDILYGLAIWNIYRARVETALSDINIPGEGIFNRCKYDLQQKITMDFKHTKKRESWLAIRTKRFSIEPGGKLVFSDS</sequence>
<dbReference type="STRING" id="133412.A0A1R1XBK3"/>
<gene>
    <name evidence="2" type="ORF">AYI70_g2360</name>
    <name evidence="1" type="ORF">AYI70_g9360</name>
</gene>
<comment type="caution">
    <text evidence="1">The sequence shown here is derived from an EMBL/GenBank/DDBJ whole genome shotgun (WGS) entry which is preliminary data.</text>
</comment>
<evidence type="ECO:0000313" key="2">
    <source>
        <dbReference type="EMBL" id="OMJ23296.1"/>
    </source>
</evidence>